<dbReference type="SUPFAM" id="SSF57667">
    <property type="entry name" value="beta-beta-alpha zinc fingers"/>
    <property type="match status" value="1"/>
</dbReference>
<evidence type="ECO:0000259" key="11">
    <source>
        <dbReference type="PROSITE" id="PS50157"/>
    </source>
</evidence>
<dbReference type="InterPro" id="IPR003604">
    <property type="entry name" value="Matrin/U1-like-C_Znf_C2H2"/>
</dbReference>
<evidence type="ECO:0000256" key="8">
    <source>
        <dbReference type="ARBA" id="ARBA00034126"/>
    </source>
</evidence>
<comment type="similarity">
    <text evidence="8">Belongs to the REI1 family.</text>
</comment>
<evidence type="ECO:0000256" key="1">
    <source>
        <dbReference type="ARBA" id="ARBA00004496"/>
    </source>
</evidence>
<dbReference type="Pfam" id="PF12171">
    <property type="entry name" value="zf-C2H2_jaz"/>
    <property type="match status" value="1"/>
</dbReference>
<dbReference type="PROSITE" id="PS00028">
    <property type="entry name" value="ZINC_FINGER_C2H2_1"/>
    <property type="match status" value="2"/>
</dbReference>
<accession>A0A4P9XAL4</accession>
<dbReference type="Pfam" id="PF12756">
    <property type="entry name" value="zf-C2H2_2"/>
    <property type="match status" value="1"/>
</dbReference>
<evidence type="ECO:0000256" key="9">
    <source>
        <dbReference type="PROSITE-ProRule" id="PRU00042"/>
    </source>
</evidence>
<dbReference type="GO" id="GO:0042273">
    <property type="term" value="P:ribosomal large subunit biogenesis"/>
    <property type="evidence" value="ECO:0007669"/>
    <property type="project" value="TreeGrafter"/>
</dbReference>
<evidence type="ECO:0000256" key="5">
    <source>
        <dbReference type="ARBA" id="ARBA00022737"/>
    </source>
</evidence>
<evidence type="ECO:0000256" key="6">
    <source>
        <dbReference type="ARBA" id="ARBA00022771"/>
    </source>
</evidence>
<evidence type="ECO:0000256" key="10">
    <source>
        <dbReference type="SAM" id="MobiDB-lite"/>
    </source>
</evidence>
<dbReference type="InterPro" id="IPR022755">
    <property type="entry name" value="Znf_C2H2_jaz"/>
</dbReference>
<dbReference type="GO" id="GO:0008270">
    <property type="term" value="F:zinc ion binding"/>
    <property type="evidence" value="ECO:0007669"/>
    <property type="project" value="UniProtKB-KW"/>
</dbReference>
<dbReference type="Proteomes" id="UP000274922">
    <property type="component" value="Unassembled WGS sequence"/>
</dbReference>
<evidence type="ECO:0000256" key="4">
    <source>
        <dbReference type="ARBA" id="ARBA00022723"/>
    </source>
</evidence>
<dbReference type="STRING" id="1555241.A0A4P9XAL4"/>
<feature type="domain" description="C2H2-type" evidence="11">
    <location>
        <begin position="121"/>
        <end position="145"/>
    </location>
</feature>
<keyword evidence="2" id="KW-0963">Cytoplasm</keyword>
<dbReference type="InterPro" id="IPR013087">
    <property type="entry name" value="Znf_C2H2_type"/>
</dbReference>
<dbReference type="GO" id="GO:0003676">
    <property type="term" value="F:nucleic acid binding"/>
    <property type="evidence" value="ECO:0007669"/>
    <property type="project" value="InterPro"/>
</dbReference>
<dbReference type="InterPro" id="IPR036236">
    <property type="entry name" value="Znf_C2H2_sf"/>
</dbReference>
<protein>
    <recommendedName>
        <fullName evidence="11">C2H2-type domain-containing protein</fullName>
    </recommendedName>
</protein>
<feature type="non-terminal residue" evidence="12">
    <location>
        <position position="284"/>
    </location>
</feature>
<name>A0A4P9XAL4_9FUNG</name>
<dbReference type="PROSITE" id="PS50157">
    <property type="entry name" value="ZINC_FINGER_C2H2_2"/>
    <property type="match status" value="1"/>
</dbReference>
<proteinExistence type="inferred from homology"/>
<dbReference type="GO" id="GO:0030687">
    <property type="term" value="C:preribosome, large subunit precursor"/>
    <property type="evidence" value="ECO:0007669"/>
    <property type="project" value="TreeGrafter"/>
</dbReference>
<dbReference type="SMART" id="SM00451">
    <property type="entry name" value="ZnF_U1"/>
    <property type="match status" value="2"/>
</dbReference>
<evidence type="ECO:0000313" key="13">
    <source>
        <dbReference type="Proteomes" id="UP000274922"/>
    </source>
</evidence>
<dbReference type="PANTHER" id="PTHR13182">
    <property type="entry name" value="ZINC FINGER PROTEIN 622"/>
    <property type="match status" value="1"/>
</dbReference>
<organism evidence="12 13">
    <name type="scientific">Caulochytrium protostelioides</name>
    <dbReference type="NCBI Taxonomy" id="1555241"/>
    <lineage>
        <taxon>Eukaryota</taxon>
        <taxon>Fungi</taxon>
        <taxon>Fungi incertae sedis</taxon>
        <taxon>Chytridiomycota</taxon>
        <taxon>Chytridiomycota incertae sedis</taxon>
        <taxon>Chytridiomycetes</taxon>
        <taxon>Caulochytriales</taxon>
        <taxon>Caulochytriaceae</taxon>
        <taxon>Caulochytrium</taxon>
    </lineage>
</organism>
<keyword evidence="3" id="KW-0690">Ribosome biogenesis</keyword>
<gene>
    <name evidence="12" type="ORF">CXG81DRAFT_10847</name>
</gene>
<evidence type="ECO:0000313" key="12">
    <source>
        <dbReference type="EMBL" id="RKP02376.1"/>
    </source>
</evidence>
<keyword evidence="5" id="KW-0677">Repeat</keyword>
<keyword evidence="4" id="KW-0479">Metal-binding</keyword>
<dbReference type="OrthoDB" id="19329at2759"/>
<sequence length="284" mass="30958">MPAAETVPAAPPSESGTEISTHIETASQFSELGSVPADGTAAPKVAASYTCLACRVAFYTALDQRSHMRTDWHRYNLLRKGVELPPVTAEMFAEKSFAAAGAGMSGSLTEDTASMVSGGYLRCKPCRKNFNTENALMNHEASKKHRECVATDEAESPSQPRVQVESGPRRDWAKELALAESEEELYRLYDEKIAASVKLDPVHDCLFCVHASEDISANIEHMVKVHSFFIPYLDHVVDVEGLLSYLGKKMAGATTCLQCNGAGRALHTLEAVRKHMIDKGHCSI</sequence>
<reference evidence="13" key="1">
    <citation type="journal article" date="2018" name="Nat. Microbiol.">
        <title>Leveraging single-cell genomics to expand the fungal tree of life.</title>
        <authorList>
            <person name="Ahrendt S.R."/>
            <person name="Quandt C.A."/>
            <person name="Ciobanu D."/>
            <person name="Clum A."/>
            <person name="Salamov A."/>
            <person name="Andreopoulos B."/>
            <person name="Cheng J.F."/>
            <person name="Woyke T."/>
            <person name="Pelin A."/>
            <person name="Henrissat B."/>
            <person name="Reynolds N.K."/>
            <person name="Benny G.L."/>
            <person name="Smith M.E."/>
            <person name="James T.Y."/>
            <person name="Grigoriev I.V."/>
        </authorList>
    </citation>
    <scope>NUCLEOTIDE SEQUENCE [LARGE SCALE GENOMIC DNA]</scope>
    <source>
        <strain evidence="13">ATCC 52028</strain>
    </source>
</reference>
<comment type="subcellular location">
    <subcellularLocation>
        <location evidence="1">Cytoplasm</location>
    </subcellularLocation>
</comment>
<dbReference type="GO" id="GO:0005737">
    <property type="term" value="C:cytoplasm"/>
    <property type="evidence" value="ECO:0007669"/>
    <property type="project" value="UniProtKB-SubCell"/>
</dbReference>
<evidence type="ECO:0000256" key="2">
    <source>
        <dbReference type="ARBA" id="ARBA00022490"/>
    </source>
</evidence>
<evidence type="ECO:0000256" key="7">
    <source>
        <dbReference type="ARBA" id="ARBA00022833"/>
    </source>
</evidence>
<evidence type="ECO:0000256" key="3">
    <source>
        <dbReference type="ARBA" id="ARBA00022517"/>
    </source>
</evidence>
<keyword evidence="6 9" id="KW-0863">Zinc-finger</keyword>
<dbReference type="Gene3D" id="3.30.160.60">
    <property type="entry name" value="Classic Zinc Finger"/>
    <property type="match status" value="1"/>
</dbReference>
<dbReference type="InterPro" id="IPR041661">
    <property type="entry name" value="ZN622/Rei1/Reh1_Znf-C2H2"/>
</dbReference>
<feature type="region of interest" description="Disordered" evidence="10">
    <location>
        <begin position="148"/>
        <end position="167"/>
    </location>
</feature>
<dbReference type="InterPro" id="IPR040025">
    <property type="entry name" value="Znf622/Rei1/Reh1"/>
</dbReference>
<keyword evidence="13" id="KW-1185">Reference proteome</keyword>
<keyword evidence="7" id="KW-0862">Zinc</keyword>
<dbReference type="AlphaFoldDB" id="A0A4P9XAL4"/>
<dbReference type="PANTHER" id="PTHR13182:SF8">
    <property type="entry name" value="CYTOPLASMIC 60S SUBUNIT BIOGENESIS FACTOR ZNF622"/>
    <property type="match status" value="1"/>
</dbReference>
<dbReference type="EMBL" id="ML014145">
    <property type="protein sequence ID" value="RKP02376.1"/>
    <property type="molecule type" value="Genomic_DNA"/>
</dbReference>
<dbReference type="SMART" id="SM00355">
    <property type="entry name" value="ZnF_C2H2"/>
    <property type="match status" value="4"/>
</dbReference>